<dbReference type="PROSITE" id="PS51709">
    <property type="entry name" value="G_TRME"/>
    <property type="match status" value="1"/>
</dbReference>
<sequence length="478" mass="51034">MLSPLDPGLRRDDGEDGYIVIAFPFANRIIPTMTHTGTIAAIASAPGAAGVGVLRVSGPAVPGIAAELFGREPEPRRAHFTAFRERDGELIDRGLLLYFPAPASYTGEHVLELQGHGSPVLLDALLRRVCAMGARLARPGEFTERAFLNGKLDLAQAEAVADLIAARSQAGARAALQSMEGVFSRKVHDLLQSLIALRVHIEAAIDFPEEEIDFLADPAIARQLHALRAELDDLLREAQRGVRLNDGLRVAIIGRPNAGKSSLLNALAGSDRAIVTDIAGTTRDVLREQLNLDGISLELADTAGLRETDDPVEREGVRRAHGELARADVALLVTDAAQAEHDLALLADLPARVERIVFINKIDLGEHAAGVEVRSNAIWMWASAKTGAGLETLRSHLKQLAGAGGGEGAFSARRRHVLALEQVATHLARADDVLHATRAGELAAEELRQAQHALGEITGTYTSDDLLGAIFSSFCIGK</sequence>
<feature type="domain" description="TrmE-type G" evidence="8">
    <location>
        <begin position="247"/>
        <end position="402"/>
    </location>
</feature>
<evidence type="ECO:0000256" key="3">
    <source>
        <dbReference type="ARBA" id="ARBA00022741"/>
    </source>
</evidence>
<comment type="cofactor">
    <cofactor evidence="6">
        <name>K(+)</name>
        <dbReference type="ChEBI" id="CHEBI:29103"/>
    </cofactor>
    <text evidence="6">Binds 1 potassium ion per subunit.</text>
</comment>
<evidence type="ECO:0000256" key="5">
    <source>
        <dbReference type="ARBA" id="ARBA00023134"/>
    </source>
</evidence>
<feature type="binding site" evidence="6">
    <location>
        <begin position="276"/>
        <end position="282"/>
    </location>
    <ligand>
        <name>GTP</name>
        <dbReference type="ChEBI" id="CHEBI:37565"/>
    </ligand>
</feature>
<feature type="binding site" evidence="6">
    <location>
        <position position="282"/>
    </location>
    <ligand>
        <name>Mg(2+)</name>
        <dbReference type="ChEBI" id="CHEBI:18420"/>
    </ligand>
</feature>
<dbReference type="PANTHER" id="PTHR42714">
    <property type="entry name" value="TRNA MODIFICATION GTPASE GTPBP3"/>
    <property type="match status" value="1"/>
</dbReference>
<keyword evidence="6" id="KW-0479">Metal-binding</keyword>
<feature type="binding site" evidence="6">
    <location>
        <position position="281"/>
    </location>
    <ligand>
        <name>K(+)</name>
        <dbReference type="ChEBI" id="CHEBI:29103"/>
    </ligand>
</feature>
<keyword evidence="6" id="KW-0378">Hydrolase</keyword>
<dbReference type="InterPro" id="IPR027417">
    <property type="entry name" value="P-loop_NTPase"/>
</dbReference>
<evidence type="ECO:0000313" key="10">
    <source>
        <dbReference type="Proteomes" id="UP001430065"/>
    </source>
</evidence>
<dbReference type="InterPro" id="IPR006073">
    <property type="entry name" value="GTP-bd"/>
</dbReference>
<dbReference type="Gene3D" id="3.30.1360.120">
    <property type="entry name" value="Probable tRNA modification gtpase trme, domain 1"/>
    <property type="match status" value="1"/>
</dbReference>
<dbReference type="InterPro" id="IPR027266">
    <property type="entry name" value="TrmE/GcvT-like"/>
</dbReference>
<dbReference type="InterPro" id="IPR004520">
    <property type="entry name" value="GTPase_MnmE"/>
</dbReference>
<dbReference type="Gene3D" id="3.40.50.300">
    <property type="entry name" value="P-loop containing nucleotide triphosphate hydrolases"/>
    <property type="match status" value="1"/>
</dbReference>
<feature type="binding site" evidence="6">
    <location>
        <begin position="301"/>
        <end position="304"/>
    </location>
    <ligand>
        <name>GTP</name>
        <dbReference type="ChEBI" id="CHEBI:37565"/>
    </ligand>
</feature>
<dbReference type="SUPFAM" id="SSF52540">
    <property type="entry name" value="P-loop containing nucleoside triphosphate hydrolases"/>
    <property type="match status" value="1"/>
</dbReference>
<dbReference type="PRINTS" id="PR00326">
    <property type="entry name" value="GTP1OBG"/>
</dbReference>
<keyword evidence="3 6" id="KW-0547">Nucleotide-binding</keyword>
<keyword evidence="6" id="KW-0460">Magnesium</keyword>
<dbReference type="Pfam" id="PF12631">
    <property type="entry name" value="MnmE_helical"/>
    <property type="match status" value="1"/>
</dbReference>
<dbReference type="NCBIfam" id="NF003661">
    <property type="entry name" value="PRK05291.1-3"/>
    <property type="match status" value="1"/>
</dbReference>
<comment type="subcellular location">
    <subcellularLocation>
        <location evidence="6">Cytoplasm</location>
    </subcellularLocation>
</comment>
<evidence type="ECO:0000256" key="2">
    <source>
        <dbReference type="ARBA" id="ARBA00022694"/>
    </source>
</evidence>
<organism evidence="9 10">
    <name type="scientific">Dyella kyungheensis</name>
    <dbReference type="NCBI Taxonomy" id="1242174"/>
    <lineage>
        <taxon>Bacteria</taxon>
        <taxon>Pseudomonadati</taxon>
        <taxon>Pseudomonadota</taxon>
        <taxon>Gammaproteobacteria</taxon>
        <taxon>Lysobacterales</taxon>
        <taxon>Rhodanobacteraceae</taxon>
        <taxon>Dyella</taxon>
    </lineage>
</organism>
<feature type="binding site" evidence="6">
    <location>
        <position position="276"/>
    </location>
    <ligand>
        <name>K(+)</name>
        <dbReference type="ChEBI" id="CHEBI:29103"/>
    </ligand>
</feature>
<dbReference type="Pfam" id="PF01926">
    <property type="entry name" value="MMR_HSR1"/>
    <property type="match status" value="1"/>
</dbReference>
<accession>A0ABS2JPZ8</accession>
<feature type="binding site" evidence="6">
    <location>
        <position position="278"/>
    </location>
    <ligand>
        <name>K(+)</name>
        <dbReference type="ChEBI" id="CHEBI:29103"/>
    </ligand>
</feature>
<reference evidence="9 10" key="1">
    <citation type="submission" date="2020-10" db="EMBL/GenBank/DDBJ databases">
        <title>Phylogeny of dyella-like bacteria.</title>
        <authorList>
            <person name="Fu J."/>
        </authorList>
    </citation>
    <scope>NUCLEOTIDE SEQUENCE [LARGE SCALE GENOMIC DNA]</scope>
    <source>
        <strain evidence="9 10">THG-B117</strain>
    </source>
</reference>
<evidence type="ECO:0000256" key="7">
    <source>
        <dbReference type="RuleBase" id="RU003313"/>
    </source>
</evidence>
<dbReference type="InterPro" id="IPR025867">
    <property type="entry name" value="MnmE_helical"/>
</dbReference>
<dbReference type="InterPro" id="IPR031168">
    <property type="entry name" value="G_TrmE"/>
</dbReference>
<dbReference type="NCBIfam" id="TIGR00231">
    <property type="entry name" value="small_GTP"/>
    <property type="match status" value="1"/>
</dbReference>
<evidence type="ECO:0000259" key="8">
    <source>
        <dbReference type="PROSITE" id="PS51709"/>
    </source>
</evidence>
<feature type="binding site" evidence="6">
    <location>
        <position position="261"/>
    </location>
    <ligand>
        <name>Mg(2+)</name>
        <dbReference type="ChEBI" id="CHEBI:18420"/>
    </ligand>
</feature>
<dbReference type="EC" id="3.6.-.-" evidence="6"/>
<comment type="subunit">
    <text evidence="6">Homodimer. Heterotetramer of two MnmE and two MnmG subunits.</text>
</comment>
<dbReference type="Gene3D" id="1.20.120.430">
    <property type="entry name" value="tRNA modification GTPase MnmE domain 2"/>
    <property type="match status" value="1"/>
</dbReference>
<feature type="binding site" evidence="6">
    <location>
        <position position="151"/>
    </location>
    <ligand>
        <name>(6S)-5-formyl-5,6,7,8-tetrahydrofolate</name>
        <dbReference type="ChEBI" id="CHEBI:57457"/>
    </ligand>
</feature>
<comment type="function">
    <text evidence="6">Exhibits a very high intrinsic GTPase hydrolysis rate. Involved in the addition of a carboxymethylaminomethyl (cmnm) group at the wobble position (U34) of certain tRNAs, forming tRNA-cmnm(5)s(2)U34.</text>
</comment>
<dbReference type="Pfam" id="PF10396">
    <property type="entry name" value="TrmE_N"/>
    <property type="match status" value="1"/>
</dbReference>
<evidence type="ECO:0000256" key="1">
    <source>
        <dbReference type="ARBA" id="ARBA00011043"/>
    </source>
</evidence>
<comment type="caution">
    <text evidence="6">Lacks conserved residue(s) required for the propagation of feature annotation.</text>
</comment>
<dbReference type="SUPFAM" id="SSF116878">
    <property type="entry name" value="TrmE connector domain"/>
    <property type="match status" value="1"/>
</dbReference>
<proteinExistence type="inferred from homology"/>
<dbReference type="PANTHER" id="PTHR42714:SF2">
    <property type="entry name" value="TRNA MODIFICATION GTPASE GTPBP3, MITOCHONDRIAL"/>
    <property type="match status" value="1"/>
</dbReference>
<keyword evidence="10" id="KW-1185">Reference proteome</keyword>
<dbReference type="HAMAP" id="MF_00379">
    <property type="entry name" value="GTPase_MnmE"/>
    <property type="match status" value="1"/>
</dbReference>
<comment type="caution">
    <text evidence="9">The sequence shown here is derived from an EMBL/GenBank/DDBJ whole genome shotgun (WGS) entry which is preliminary data.</text>
</comment>
<feature type="binding site" evidence="6">
    <location>
        <position position="55"/>
    </location>
    <ligand>
        <name>(6S)-5-formyl-5,6,7,8-tetrahydrofolate</name>
        <dbReference type="ChEBI" id="CHEBI:57457"/>
    </ligand>
</feature>
<evidence type="ECO:0000313" key="9">
    <source>
        <dbReference type="EMBL" id="MBM7120340.1"/>
    </source>
</evidence>
<keyword evidence="6" id="KW-0963">Cytoplasm</keyword>
<feature type="binding site" evidence="6">
    <location>
        <position position="257"/>
    </location>
    <ligand>
        <name>K(+)</name>
        <dbReference type="ChEBI" id="CHEBI:29103"/>
    </ligand>
</feature>
<dbReference type="InterPro" id="IPR018948">
    <property type="entry name" value="GTP-bd_TrmE_N"/>
</dbReference>
<feature type="binding site" evidence="6">
    <location>
        <position position="112"/>
    </location>
    <ligand>
        <name>(6S)-5-formyl-5,6,7,8-tetrahydrofolate</name>
        <dbReference type="ChEBI" id="CHEBI:57457"/>
    </ligand>
</feature>
<dbReference type="EMBL" id="JADIKC010000002">
    <property type="protein sequence ID" value="MBM7120340.1"/>
    <property type="molecule type" value="Genomic_DNA"/>
</dbReference>
<name>A0ABS2JPZ8_9GAMM</name>
<dbReference type="NCBIfam" id="TIGR00450">
    <property type="entry name" value="mnmE_trmE_thdF"/>
    <property type="match status" value="1"/>
</dbReference>
<feature type="binding site" evidence="6">
    <location>
        <begin position="257"/>
        <end position="262"/>
    </location>
    <ligand>
        <name>GTP</name>
        <dbReference type="ChEBI" id="CHEBI:37565"/>
    </ligand>
</feature>
<feature type="binding site" evidence="6">
    <location>
        <position position="478"/>
    </location>
    <ligand>
        <name>(6S)-5-formyl-5,6,7,8-tetrahydrofolate</name>
        <dbReference type="ChEBI" id="CHEBI:57457"/>
    </ligand>
</feature>
<dbReference type="InterPro" id="IPR005225">
    <property type="entry name" value="Small_GTP-bd"/>
</dbReference>
<keyword evidence="5 6" id="KW-0342">GTP-binding</keyword>
<evidence type="ECO:0000256" key="4">
    <source>
        <dbReference type="ARBA" id="ARBA00022958"/>
    </source>
</evidence>
<keyword evidence="2 6" id="KW-0819">tRNA processing</keyword>
<gene>
    <name evidence="6 9" type="primary">mnmE</name>
    <name evidence="6" type="synonym">trmE</name>
    <name evidence="9" type="ORF">ISP20_04125</name>
</gene>
<dbReference type="InterPro" id="IPR027368">
    <property type="entry name" value="MnmE_dom2"/>
</dbReference>
<comment type="similarity">
    <text evidence="1 6 7">Belongs to the TRAFAC class TrmE-Era-EngA-EngB-Septin-like GTPase superfamily. TrmE GTPase family.</text>
</comment>
<dbReference type="CDD" id="cd04164">
    <property type="entry name" value="trmE"/>
    <property type="match status" value="1"/>
</dbReference>
<dbReference type="CDD" id="cd14858">
    <property type="entry name" value="TrmE_N"/>
    <property type="match status" value="1"/>
</dbReference>
<evidence type="ECO:0000256" key="6">
    <source>
        <dbReference type="HAMAP-Rule" id="MF_00379"/>
    </source>
</evidence>
<dbReference type="Proteomes" id="UP001430065">
    <property type="component" value="Unassembled WGS sequence"/>
</dbReference>
<keyword evidence="4 6" id="KW-0630">Potassium</keyword>
<protein>
    <recommendedName>
        <fullName evidence="6">tRNA modification GTPase MnmE</fullName>
        <ecNumber evidence="6">3.6.-.-</ecNumber>
    </recommendedName>
</protein>